<keyword evidence="2" id="KW-1185">Reference proteome</keyword>
<gene>
    <name evidence="1" type="ORF">NDU88_001749</name>
</gene>
<organism evidence="1 2">
    <name type="scientific">Pleurodeles waltl</name>
    <name type="common">Iberian ribbed newt</name>
    <dbReference type="NCBI Taxonomy" id="8319"/>
    <lineage>
        <taxon>Eukaryota</taxon>
        <taxon>Metazoa</taxon>
        <taxon>Chordata</taxon>
        <taxon>Craniata</taxon>
        <taxon>Vertebrata</taxon>
        <taxon>Euteleostomi</taxon>
        <taxon>Amphibia</taxon>
        <taxon>Batrachia</taxon>
        <taxon>Caudata</taxon>
        <taxon>Salamandroidea</taxon>
        <taxon>Salamandridae</taxon>
        <taxon>Pleurodelinae</taxon>
        <taxon>Pleurodeles</taxon>
    </lineage>
</organism>
<reference evidence="1" key="1">
    <citation type="journal article" date="2022" name="bioRxiv">
        <title>Sequencing and chromosome-scale assembly of the giantPleurodeles waltlgenome.</title>
        <authorList>
            <person name="Brown T."/>
            <person name="Elewa A."/>
            <person name="Iarovenko S."/>
            <person name="Subramanian E."/>
            <person name="Araus A.J."/>
            <person name="Petzold A."/>
            <person name="Susuki M."/>
            <person name="Suzuki K.-i.T."/>
            <person name="Hayashi T."/>
            <person name="Toyoda A."/>
            <person name="Oliveira C."/>
            <person name="Osipova E."/>
            <person name="Leigh N.D."/>
            <person name="Simon A."/>
            <person name="Yun M.H."/>
        </authorList>
    </citation>
    <scope>NUCLEOTIDE SEQUENCE</scope>
    <source>
        <strain evidence="1">20211129_DDA</strain>
        <tissue evidence="1">Liver</tissue>
    </source>
</reference>
<accession>A0AAV7TKK0</accession>
<dbReference type="AlphaFoldDB" id="A0AAV7TKK0"/>
<name>A0AAV7TKK0_PLEWA</name>
<evidence type="ECO:0000313" key="2">
    <source>
        <dbReference type="Proteomes" id="UP001066276"/>
    </source>
</evidence>
<evidence type="ECO:0000313" key="1">
    <source>
        <dbReference type="EMBL" id="KAJ1176469.1"/>
    </source>
</evidence>
<dbReference type="EMBL" id="JANPWB010000006">
    <property type="protein sequence ID" value="KAJ1176469.1"/>
    <property type="molecule type" value="Genomic_DNA"/>
</dbReference>
<sequence length="77" mass="8593">MTTADASSLSKPLPIVSGDKEGEYVGKKKLLPLTKSRQADAPFLCSEHGCFLEAGPRFFSARETFPRMVRRKVVLFF</sequence>
<protein>
    <submittedName>
        <fullName evidence="1">Uncharacterized protein</fullName>
    </submittedName>
</protein>
<comment type="caution">
    <text evidence="1">The sequence shown here is derived from an EMBL/GenBank/DDBJ whole genome shotgun (WGS) entry which is preliminary data.</text>
</comment>
<proteinExistence type="predicted"/>
<dbReference type="Proteomes" id="UP001066276">
    <property type="component" value="Chromosome 3_2"/>
</dbReference>